<evidence type="ECO:0000256" key="2">
    <source>
        <dbReference type="SAM" id="Phobius"/>
    </source>
</evidence>
<name>A0A7C8MMB4_9PEZI</name>
<keyword evidence="2" id="KW-0472">Membrane</keyword>
<comment type="caution">
    <text evidence="3">The sequence shown here is derived from an EMBL/GenBank/DDBJ whole genome shotgun (WGS) entry which is preliminary data.</text>
</comment>
<feature type="region of interest" description="Disordered" evidence="1">
    <location>
        <begin position="1"/>
        <end position="35"/>
    </location>
</feature>
<dbReference type="InParanoid" id="A0A7C8MMB4"/>
<feature type="compositionally biased region" description="Polar residues" evidence="1">
    <location>
        <begin position="19"/>
        <end position="29"/>
    </location>
</feature>
<dbReference type="AlphaFoldDB" id="A0A7C8MMB4"/>
<evidence type="ECO:0000313" key="4">
    <source>
        <dbReference type="Proteomes" id="UP000481858"/>
    </source>
</evidence>
<proteinExistence type="predicted"/>
<dbReference type="EMBL" id="WUBL01000101">
    <property type="protein sequence ID" value="KAF2965948.1"/>
    <property type="molecule type" value="Genomic_DNA"/>
</dbReference>
<dbReference type="Proteomes" id="UP000481858">
    <property type="component" value="Unassembled WGS sequence"/>
</dbReference>
<sequence length="263" mass="29372">MNGVGGQAVTPLQQPPSPFSQRAPSSRQPRTVHEEVGGTAQIEVPIPGMVVGVSFSRGRERTLYYCPRNGRHEDLNTLVVGFYDSLDREPREIAVDMTSRANLFWKLKWGTLRLRGLRAALLSLKSVKSFRLYKCCPEEGFHRRIDLPADATEDMRQLVKTYKMLYVPGALAEEWASWFAENINKKDYALEVVFDWSPSRVSIALLTPTALSFVIGLWFNSRDWSDLSTIQTAWGIASYVVTTASLVAGLLALLTALTTSGTR</sequence>
<accession>A0A7C8MMB4</accession>
<evidence type="ECO:0008006" key="5">
    <source>
        <dbReference type="Google" id="ProtNLM"/>
    </source>
</evidence>
<feature type="transmembrane region" description="Helical" evidence="2">
    <location>
        <begin position="233"/>
        <end position="257"/>
    </location>
</feature>
<organism evidence="3 4">
    <name type="scientific">Xylaria multiplex</name>
    <dbReference type="NCBI Taxonomy" id="323545"/>
    <lineage>
        <taxon>Eukaryota</taxon>
        <taxon>Fungi</taxon>
        <taxon>Dikarya</taxon>
        <taxon>Ascomycota</taxon>
        <taxon>Pezizomycotina</taxon>
        <taxon>Sordariomycetes</taxon>
        <taxon>Xylariomycetidae</taxon>
        <taxon>Xylariales</taxon>
        <taxon>Xylariaceae</taxon>
        <taxon>Xylaria</taxon>
    </lineage>
</organism>
<gene>
    <name evidence="3" type="ORF">GQX73_g7612</name>
</gene>
<protein>
    <recommendedName>
        <fullName evidence="5">Transmembrane protein</fullName>
    </recommendedName>
</protein>
<feature type="transmembrane region" description="Helical" evidence="2">
    <location>
        <begin position="203"/>
        <end position="221"/>
    </location>
</feature>
<keyword evidence="4" id="KW-1185">Reference proteome</keyword>
<keyword evidence="2" id="KW-1133">Transmembrane helix</keyword>
<reference evidence="3 4" key="1">
    <citation type="submission" date="2019-12" db="EMBL/GenBank/DDBJ databases">
        <title>Draft genome sequence of the ascomycete Xylaria multiplex DSM 110363.</title>
        <authorList>
            <person name="Buettner E."/>
            <person name="Kellner H."/>
        </authorList>
    </citation>
    <scope>NUCLEOTIDE SEQUENCE [LARGE SCALE GENOMIC DNA]</scope>
    <source>
        <strain evidence="3 4">DSM 110363</strain>
    </source>
</reference>
<keyword evidence="2" id="KW-0812">Transmembrane</keyword>
<evidence type="ECO:0000256" key="1">
    <source>
        <dbReference type="SAM" id="MobiDB-lite"/>
    </source>
</evidence>
<evidence type="ECO:0000313" key="3">
    <source>
        <dbReference type="EMBL" id="KAF2965948.1"/>
    </source>
</evidence>
<dbReference type="OrthoDB" id="5420013at2759"/>